<proteinExistence type="predicted"/>
<accession>A0A0L0F884</accession>
<keyword evidence="3" id="KW-1185">Reference proteome</keyword>
<feature type="region of interest" description="Disordered" evidence="1">
    <location>
        <begin position="77"/>
        <end position="123"/>
    </location>
</feature>
<evidence type="ECO:0000313" key="3">
    <source>
        <dbReference type="Proteomes" id="UP000054560"/>
    </source>
</evidence>
<feature type="non-terminal residue" evidence="2">
    <location>
        <position position="1"/>
    </location>
</feature>
<feature type="region of interest" description="Disordered" evidence="1">
    <location>
        <begin position="149"/>
        <end position="174"/>
    </location>
</feature>
<gene>
    <name evidence="2" type="ORF">SARC_14509</name>
</gene>
<sequence length="299" mass="32245">GLSELQAAELAIEPFISKWSRAAGGGLAPLNLDTDTLRELSNPSSASLHTPEVDSAELIGDAYKRPSERLNDVLVRPKPKAVAKPPGKSTGTKRSEKGQTCFKFGEKKQVHGGGNPQTPRQVVDGEMGAACSSGDRQAGPKTVEDKTAPTIESADKDNPAHATNQKAPNDNDAWSLDVTDFPRLAGRSGVLVPSPPTIMFVGNTHRSTGDARLPHAWCVFVTDRPDAIGECASVASVQVQLHPTFKPSVITLDQHRKVSRERRSFMPFVVQFTIIFHPSVHLKHQVNSSDGQLWPPSLS</sequence>
<dbReference type="RefSeq" id="XP_014146832.1">
    <property type="nucleotide sequence ID" value="XM_014291357.1"/>
</dbReference>
<evidence type="ECO:0000313" key="2">
    <source>
        <dbReference type="EMBL" id="KNC72930.1"/>
    </source>
</evidence>
<name>A0A0L0F884_9EUKA</name>
<organism evidence="2 3">
    <name type="scientific">Sphaeroforma arctica JP610</name>
    <dbReference type="NCBI Taxonomy" id="667725"/>
    <lineage>
        <taxon>Eukaryota</taxon>
        <taxon>Ichthyosporea</taxon>
        <taxon>Ichthyophonida</taxon>
        <taxon>Sphaeroforma</taxon>
    </lineage>
</organism>
<dbReference type="AlphaFoldDB" id="A0A0L0F884"/>
<reference evidence="2 3" key="1">
    <citation type="submission" date="2011-02" db="EMBL/GenBank/DDBJ databases">
        <title>The Genome Sequence of Sphaeroforma arctica JP610.</title>
        <authorList>
            <consortium name="The Broad Institute Genome Sequencing Platform"/>
            <person name="Russ C."/>
            <person name="Cuomo C."/>
            <person name="Young S.K."/>
            <person name="Zeng Q."/>
            <person name="Gargeya S."/>
            <person name="Alvarado L."/>
            <person name="Berlin A."/>
            <person name="Chapman S.B."/>
            <person name="Chen Z."/>
            <person name="Freedman E."/>
            <person name="Gellesch M."/>
            <person name="Goldberg J."/>
            <person name="Griggs A."/>
            <person name="Gujja S."/>
            <person name="Heilman E."/>
            <person name="Heiman D."/>
            <person name="Howarth C."/>
            <person name="Mehta T."/>
            <person name="Neiman D."/>
            <person name="Pearson M."/>
            <person name="Roberts A."/>
            <person name="Saif S."/>
            <person name="Shea T."/>
            <person name="Shenoy N."/>
            <person name="Sisk P."/>
            <person name="Stolte C."/>
            <person name="Sykes S."/>
            <person name="White J."/>
            <person name="Yandava C."/>
            <person name="Burger G."/>
            <person name="Gray M.W."/>
            <person name="Holland P.W.H."/>
            <person name="King N."/>
            <person name="Lang F.B.F."/>
            <person name="Roger A.J."/>
            <person name="Ruiz-Trillo I."/>
            <person name="Haas B."/>
            <person name="Nusbaum C."/>
            <person name="Birren B."/>
        </authorList>
    </citation>
    <scope>NUCLEOTIDE SEQUENCE [LARGE SCALE GENOMIC DNA]</scope>
    <source>
        <strain evidence="2 3">JP610</strain>
    </source>
</reference>
<dbReference type="EMBL" id="KQ246313">
    <property type="protein sequence ID" value="KNC72930.1"/>
    <property type="molecule type" value="Genomic_DNA"/>
</dbReference>
<dbReference type="OrthoDB" id="16041at2759"/>
<dbReference type="Proteomes" id="UP000054560">
    <property type="component" value="Unassembled WGS sequence"/>
</dbReference>
<protein>
    <submittedName>
        <fullName evidence="2">Uncharacterized protein</fullName>
    </submittedName>
</protein>
<feature type="compositionally biased region" description="Basic and acidic residues" evidence="1">
    <location>
        <begin position="149"/>
        <end position="159"/>
    </location>
</feature>
<dbReference type="GeneID" id="25915013"/>
<evidence type="ECO:0000256" key="1">
    <source>
        <dbReference type="SAM" id="MobiDB-lite"/>
    </source>
</evidence>